<dbReference type="InterPro" id="IPR006678">
    <property type="entry name" value="tRNA_intron_Endonuc_N"/>
</dbReference>
<proteinExistence type="inferred from homology"/>
<evidence type="ECO:0000256" key="3">
    <source>
        <dbReference type="ARBA" id="ARBA00034031"/>
    </source>
</evidence>
<dbReference type="InterPro" id="IPR036167">
    <property type="entry name" value="tRNA_intron_Endo_cat-like_sf"/>
</dbReference>
<dbReference type="SUPFAM" id="SSF53032">
    <property type="entry name" value="tRNA-intron endonuclease catalytic domain-like"/>
    <property type="match status" value="1"/>
</dbReference>
<dbReference type="OMA" id="NGCYGKG"/>
<sequence>MEFQPNIKAKRRCPKWKDTKPYPSDIKDKWKAVFTGFSIEVSDTDGNNFQSLYECGCFGKGTHSRGAPQNFKDHANSSDRGEFKEILVLDLEESFFLAFFAEALDIVDQENKPLTRDETFRKFETIKPNFAYTLAAYLHLKSKGWVIKSGTKFGGDFLVYKQGMRFYHASFVVVVSKGEVNLQPKYLQGMQRVAETSDKDILFLSVHAPLETPTSELCNYLHTFKVTETIPRRFDLKKHVQNKQNST</sequence>
<dbReference type="AlphaFoldDB" id="A0A7R8YNZ4"/>
<name>A0A7R8YNZ4_HERIL</name>
<dbReference type="GO" id="GO:0000213">
    <property type="term" value="F:tRNA-intron lyase activity"/>
    <property type="evidence" value="ECO:0007669"/>
    <property type="project" value="UniProtKB-EC"/>
</dbReference>
<evidence type="ECO:0000313" key="6">
    <source>
        <dbReference type="EMBL" id="CAD7080088.1"/>
    </source>
</evidence>
<dbReference type="NCBIfam" id="TIGR00324">
    <property type="entry name" value="endA"/>
    <property type="match status" value="1"/>
</dbReference>
<dbReference type="Pfam" id="PF02778">
    <property type="entry name" value="tRNA_int_endo_N"/>
    <property type="match status" value="1"/>
</dbReference>
<dbReference type="FunCoup" id="A0A7R8YNZ4">
    <property type="interactions" value="2"/>
</dbReference>
<evidence type="ECO:0000256" key="1">
    <source>
        <dbReference type="ARBA" id="ARBA00008078"/>
    </source>
</evidence>
<dbReference type="EC" id="4.6.1.16" evidence="2"/>
<evidence type="ECO:0000259" key="4">
    <source>
        <dbReference type="Pfam" id="PF01974"/>
    </source>
</evidence>
<dbReference type="OrthoDB" id="10249562at2759"/>
<keyword evidence="7" id="KW-1185">Reference proteome</keyword>
<organism evidence="6 7">
    <name type="scientific">Hermetia illucens</name>
    <name type="common">Black soldier fly</name>
    <dbReference type="NCBI Taxonomy" id="343691"/>
    <lineage>
        <taxon>Eukaryota</taxon>
        <taxon>Metazoa</taxon>
        <taxon>Ecdysozoa</taxon>
        <taxon>Arthropoda</taxon>
        <taxon>Hexapoda</taxon>
        <taxon>Insecta</taxon>
        <taxon>Pterygota</taxon>
        <taxon>Neoptera</taxon>
        <taxon>Endopterygota</taxon>
        <taxon>Diptera</taxon>
        <taxon>Brachycera</taxon>
        <taxon>Stratiomyomorpha</taxon>
        <taxon>Stratiomyidae</taxon>
        <taxon>Hermetiinae</taxon>
        <taxon>Hermetia</taxon>
    </lineage>
</organism>
<protein>
    <recommendedName>
        <fullName evidence="2">tRNA-intron lyase</fullName>
        <ecNumber evidence="2">4.6.1.16</ecNumber>
    </recommendedName>
</protein>
<dbReference type="GO" id="GO:0000214">
    <property type="term" value="C:tRNA-intron endonuclease complex"/>
    <property type="evidence" value="ECO:0007669"/>
    <property type="project" value="TreeGrafter"/>
</dbReference>
<comment type="catalytic activity">
    <reaction evidence="3">
        <text>pretRNA = a 3'-half-tRNA molecule with a 5'-OH end + a 5'-half-tRNA molecule with a 2',3'-cyclic phosphate end + an intron with a 2',3'-cyclic phosphate and a 5'-hydroxyl terminus.</text>
        <dbReference type="EC" id="4.6.1.16"/>
    </reaction>
</comment>
<dbReference type="GO" id="GO:0000379">
    <property type="term" value="P:tRNA-type intron splice site recognition and cleavage"/>
    <property type="evidence" value="ECO:0007669"/>
    <property type="project" value="TreeGrafter"/>
</dbReference>
<dbReference type="Proteomes" id="UP000594454">
    <property type="component" value="Chromosome 1"/>
</dbReference>
<reference evidence="6 7" key="1">
    <citation type="submission" date="2020-11" db="EMBL/GenBank/DDBJ databases">
        <authorList>
            <person name="Wallbank WR R."/>
            <person name="Pardo Diaz C."/>
            <person name="Kozak K."/>
            <person name="Martin S."/>
            <person name="Jiggins C."/>
            <person name="Moest M."/>
            <person name="Warren A I."/>
            <person name="Generalovic N T."/>
            <person name="Byers J.R.P. K."/>
            <person name="Montejo-Kovacevich G."/>
            <person name="Yen C E."/>
        </authorList>
    </citation>
    <scope>NUCLEOTIDE SEQUENCE [LARGE SCALE GENOMIC DNA]</scope>
</reference>
<evidence type="ECO:0000259" key="5">
    <source>
        <dbReference type="Pfam" id="PF02778"/>
    </source>
</evidence>
<dbReference type="CDD" id="cd22363">
    <property type="entry name" value="tRNA-intron_lyase_C"/>
    <property type="match status" value="1"/>
</dbReference>
<evidence type="ECO:0000256" key="2">
    <source>
        <dbReference type="ARBA" id="ARBA00012573"/>
    </source>
</evidence>
<comment type="similarity">
    <text evidence="1">Belongs to the tRNA-intron endonuclease family.</text>
</comment>
<dbReference type="EMBL" id="LR899009">
    <property type="protein sequence ID" value="CAD7080088.1"/>
    <property type="molecule type" value="Genomic_DNA"/>
</dbReference>
<dbReference type="GO" id="GO:0005737">
    <property type="term" value="C:cytoplasm"/>
    <property type="evidence" value="ECO:0007669"/>
    <property type="project" value="TreeGrafter"/>
</dbReference>
<dbReference type="InterPro" id="IPR011856">
    <property type="entry name" value="tRNA_endonuc-like_dom_sf"/>
</dbReference>
<gene>
    <name evidence="6" type="ORF">HERILL_LOCUS3263</name>
</gene>
<dbReference type="InParanoid" id="A0A7R8YNZ4"/>
<dbReference type="InterPro" id="IPR006677">
    <property type="entry name" value="tRNA_intron_Endonuc_cat-like"/>
</dbReference>
<dbReference type="PANTHER" id="PTHR21227:SF0">
    <property type="entry name" value="TRNA-SPLICING ENDONUCLEASE SUBUNIT SEN2"/>
    <property type="match status" value="1"/>
</dbReference>
<dbReference type="GO" id="GO:0003676">
    <property type="term" value="F:nucleic acid binding"/>
    <property type="evidence" value="ECO:0007669"/>
    <property type="project" value="InterPro"/>
</dbReference>
<dbReference type="InterPro" id="IPR006676">
    <property type="entry name" value="tRNA_splic"/>
</dbReference>
<dbReference type="Gene3D" id="3.40.1350.10">
    <property type="match status" value="1"/>
</dbReference>
<feature type="domain" description="tRNA intron endonuclease N-terminal" evidence="5">
    <location>
        <begin position="46"/>
        <end position="119"/>
    </location>
</feature>
<dbReference type="PANTHER" id="PTHR21227">
    <property type="entry name" value="TRNA-SPLICING ENDONUCLEASE SUBUNIT SEN2"/>
    <property type="match status" value="1"/>
</dbReference>
<feature type="domain" description="tRNA intron endonuclease catalytic" evidence="4">
    <location>
        <begin position="132"/>
        <end position="207"/>
    </location>
</feature>
<evidence type="ECO:0000313" key="7">
    <source>
        <dbReference type="Proteomes" id="UP000594454"/>
    </source>
</evidence>
<dbReference type="Pfam" id="PF01974">
    <property type="entry name" value="tRNA_int_endo"/>
    <property type="match status" value="1"/>
</dbReference>
<accession>A0A7R8YNZ4</accession>